<dbReference type="AlphaFoldDB" id="A0A2P2QKL0"/>
<dbReference type="EMBL" id="GGEC01087000">
    <property type="protein sequence ID" value="MBX67484.1"/>
    <property type="molecule type" value="Transcribed_RNA"/>
</dbReference>
<sequence>MIANFISRTVPYDIWIQGFMCGSLSS</sequence>
<name>A0A2P2QKL0_RHIMU</name>
<evidence type="ECO:0000313" key="1">
    <source>
        <dbReference type="EMBL" id="MBX67484.1"/>
    </source>
</evidence>
<protein>
    <submittedName>
        <fullName evidence="1">Uncharacterized protein</fullName>
    </submittedName>
</protein>
<reference evidence="1" key="1">
    <citation type="submission" date="2018-02" db="EMBL/GenBank/DDBJ databases">
        <title>Rhizophora mucronata_Transcriptome.</title>
        <authorList>
            <person name="Meera S.P."/>
            <person name="Sreeshan A."/>
            <person name="Augustine A."/>
        </authorList>
    </citation>
    <scope>NUCLEOTIDE SEQUENCE</scope>
    <source>
        <tissue evidence="1">Leaf</tissue>
    </source>
</reference>
<accession>A0A2P2QKL0</accession>
<organism evidence="1">
    <name type="scientific">Rhizophora mucronata</name>
    <name type="common">Asiatic mangrove</name>
    <dbReference type="NCBI Taxonomy" id="61149"/>
    <lineage>
        <taxon>Eukaryota</taxon>
        <taxon>Viridiplantae</taxon>
        <taxon>Streptophyta</taxon>
        <taxon>Embryophyta</taxon>
        <taxon>Tracheophyta</taxon>
        <taxon>Spermatophyta</taxon>
        <taxon>Magnoliopsida</taxon>
        <taxon>eudicotyledons</taxon>
        <taxon>Gunneridae</taxon>
        <taxon>Pentapetalae</taxon>
        <taxon>rosids</taxon>
        <taxon>fabids</taxon>
        <taxon>Malpighiales</taxon>
        <taxon>Rhizophoraceae</taxon>
        <taxon>Rhizophora</taxon>
    </lineage>
</organism>
<proteinExistence type="predicted"/>